<gene>
    <name evidence="2" type="ORF">GCM10010412_081570</name>
</gene>
<accession>A0ABN3T332</accession>
<name>A0ABN3T332_9ACTN</name>
<dbReference type="PROSITE" id="PS51257">
    <property type="entry name" value="PROKAR_LIPOPROTEIN"/>
    <property type="match status" value="1"/>
</dbReference>
<protein>
    <submittedName>
        <fullName evidence="2">Uncharacterized protein</fullName>
    </submittedName>
</protein>
<dbReference type="EMBL" id="BAAATE010000033">
    <property type="protein sequence ID" value="GAA2691359.1"/>
    <property type="molecule type" value="Genomic_DNA"/>
</dbReference>
<keyword evidence="3" id="KW-1185">Reference proteome</keyword>
<feature type="region of interest" description="Disordered" evidence="1">
    <location>
        <begin position="1"/>
        <end position="68"/>
    </location>
</feature>
<comment type="caution">
    <text evidence="2">The sequence shown here is derived from an EMBL/GenBank/DDBJ whole genome shotgun (WGS) entry which is preliminary data.</text>
</comment>
<evidence type="ECO:0000313" key="3">
    <source>
        <dbReference type="Proteomes" id="UP001501666"/>
    </source>
</evidence>
<evidence type="ECO:0000256" key="1">
    <source>
        <dbReference type="SAM" id="MobiDB-lite"/>
    </source>
</evidence>
<proteinExistence type="predicted"/>
<feature type="compositionally biased region" description="Polar residues" evidence="1">
    <location>
        <begin position="35"/>
        <end position="46"/>
    </location>
</feature>
<sequence>MRAISLHSFGDPDGLEEVDRPDPVAAAGQLLSGCSDPSGNNRTGRTTRGLHPRRGVIDNGTASGVSDPTRAEVHVAIYRSDVGG</sequence>
<reference evidence="2 3" key="1">
    <citation type="journal article" date="2019" name="Int. J. Syst. Evol. Microbiol.">
        <title>The Global Catalogue of Microorganisms (GCM) 10K type strain sequencing project: providing services to taxonomists for standard genome sequencing and annotation.</title>
        <authorList>
            <consortium name="The Broad Institute Genomics Platform"/>
            <consortium name="The Broad Institute Genome Sequencing Center for Infectious Disease"/>
            <person name="Wu L."/>
            <person name="Ma J."/>
        </authorList>
    </citation>
    <scope>NUCLEOTIDE SEQUENCE [LARGE SCALE GENOMIC DNA]</scope>
    <source>
        <strain evidence="2 3">JCM 6835</strain>
    </source>
</reference>
<organism evidence="2 3">
    <name type="scientific">Nonomuraea recticatena</name>
    <dbReference type="NCBI Taxonomy" id="46178"/>
    <lineage>
        <taxon>Bacteria</taxon>
        <taxon>Bacillati</taxon>
        <taxon>Actinomycetota</taxon>
        <taxon>Actinomycetes</taxon>
        <taxon>Streptosporangiales</taxon>
        <taxon>Streptosporangiaceae</taxon>
        <taxon>Nonomuraea</taxon>
    </lineage>
</organism>
<evidence type="ECO:0000313" key="2">
    <source>
        <dbReference type="EMBL" id="GAA2691359.1"/>
    </source>
</evidence>
<dbReference type="Proteomes" id="UP001501666">
    <property type="component" value="Unassembled WGS sequence"/>
</dbReference>